<evidence type="ECO:0000313" key="2">
    <source>
        <dbReference type="EMBL" id="RQY80986.1"/>
    </source>
</evidence>
<dbReference type="KEGG" id="bstg:WT74_27155"/>
<evidence type="ECO:0000313" key="4">
    <source>
        <dbReference type="Proteomes" id="UP000473470"/>
    </source>
</evidence>
<dbReference type="InterPro" id="IPR021945">
    <property type="entry name" value="DUF3562"/>
</dbReference>
<keyword evidence="3" id="KW-1185">Reference proteome</keyword>
<dbReference type="AlphaFoldDB" id="A0A3P0HN38"/>
<organism evidence="1 4">
    <name type="scientific">Burkholderia stagnalis</name>
    <dbReference type="NCBI Taxonomy" id="1503054"/>
    <lineage>
        <taxon>Bacteria</taxon>
        <taxon>Pseudomonadati</taxon>
        <taxon>Pseudomonadota</taxon>
        <taxon>Betaproteobacteria</taxon>
        <taxon>Burkholderiales</taxon>
        <taxon>Burkholderiaceae</taxon>
        <taxon>Burkholderia</taxon>
        <taxon>Burkholderia cepacia complex</taxon>
    </lineage>
</organism>
<evidence type="ECO:0000313" key="3">
    <source>
        <dbReference type="Proteomes" id="UP000281098"/>
    </source>
</evidence>
<gene>
    <name evidence="2" type="ORF">DF017_33530</name>
    <name evidence="1" type="ORF">F7R25_13090</name>
</gene>
<dbReference type="Pfam" id="PF12085">
    <property type="entry name" value="DUF3562"/>
    <property type="match status" value="1"/>
</dbReference>
<dbReference type="EMBL" id="VZOK01000016">
    <property type="protein sequence ID" value="KAB0638107.1"/>
    <property type="molecule type" value="Genomic_DNA"/>
</dbReference>
<dbReference type="NCBIfam" id="NF046112">
    <property type="entry name" value="MSMEG_6209_Nter"/>
    <property type="match status" value="1"/>
</dbReference>
<dbReference type="EMBL" id="QTPM01000074">
    <property type="protein sequence ID" value="RQY80986.1"/>
    <property type="molecule type" value="Genomic_DNA"/>
</dbReference>
<reference evidence="1 4" key="2">
    <citation type="submission" date="2019-09" db="EMBL/GenBank/DDBJ databases">
        <title>Draft genome sequences of 48 bacterial type strains from the CCUG.</title>
        <authorList>
            <person name="Tunovic T."/>
            <person name="Pineiro-Iglesias B."/>
            <person name="Unosson C."/>
            <person name="Inganas E."/>
            <person name="Ohlen M."/>
            <person name="Cardew S."/>
            <person name="Jensie-Markopoulos S."/>
            <person name="Salva-Serra F."/>
            <person name="Jaen-Luchoro D."/>
            <person name="Karlsson R."/>
            <person name="Svensson-Stadler L."/>
            <person name="Chun J."/>
            <person name="Moore E."/>
        </authorList>
    </citation>
    <scope>NUCLEOTIDE SEQUENCE [LARGE SCALE GENOMIC DNA]</scope>
    <source>
        <strain evidence="1 4">CCUG 65686</strain>
    </source>
</reference>
<dbReference type="Proteomes" id="UP000473470">
    <property type="component" value="Unassembled WGS sequence"/>
</dbReference>
<protein>
    <submittedName>
        <fullName evidence="1">DUF3562 domain-containing protein</fullName>
    </submittedName>
</protein>
<name>A0A3P0HN38_9BURK</name>
<evidence type="ECO:0000313" key="1">
    <source>
        <dbReference type="EMBL" id="KAB0638107.1"/>
    </source>
</evidence>
<sequence length="78" mass="9187">MGWRAHAGGSAMQDERWFEPLREVARELAIPEDALKRWLDEEIKDLEEGAHVREFVMVFAIRRVRARLAAIRSAQRER</sequence>
<accession>A0A3P0HN38</accession>
<dbReference type="Proteomes" id="UP000281098">
    <property type="component" value="Unassembled WGS sequence"/>
</dbReference>
<reference evidence="2 3" key="1">
    <citation type="submission" date="2018-08" db="EMBL/GenBank/DDBJ databases">
        <title>Comparative analysis of Burkholderia isolates from Puerto Rico.</title>
        <authorList>
            <person name="Hall C."/>
            <person name="Sahl J."/>
            <person name="Wagner D."/>
        </authorList>
    </citation>
    <scope>NUCLEOTIDE SEQUENCE [LARGE SCALE GENOMIC DNA]</scope>
    <source>
        <strain evidence="2 3">Bp8966</strain>
    </source>
</reference>
<comment type="caution">
    <text evidence="1">The sequence shown here is derived from an EMBL/GenBank/DDBJ whole genome shotgun (WGS) entry which is preliminary data.</text>
</comment>
<proteinExistence type="predicted"/>